<reference evidence="3" key="2">
    <citation type="submission" date="2015-01" db="EMBL/GenBank/DDBJ databases">
        <title>Evolutionary Origins and Diversification of the Mycorrhizal Mutualists.</title>
        <authorList>
            <consortium name="DOE Joint Genome Institute"/>
            <consortium name="Mycorrhizal Genomics Consortium"/>
            <person name="Kohler A."/>
            <person name="Kuo A."/>
            <person name="Nagy L.G."/>
            <person name="Floudas D."/>
            <person name="Copeland A."/>
            <person name="Barry K.W."/>
            <person name="Cichocki N."/>
            <person name="Veneault-Fourrey C."/>
            <person name="LaButti K."/>
            <person name="Lindquist E.A."/>
            <person name="Lipzen A."/>
            <person name="Lundell T."/>
            <person name="Morin E."/>
            <person name="Murat C."/>
            <person name="Riley R."/>
            <person name="Ohm R."/>
            <person name="Sun H."/>
            <person name="Tunlid A."/>
            <person name="Henrissat B."/>
            <person name="Grigoriev I.V."/>
            <person name="Hibbett D.S."/>
            <person name="Martin F."/>
        </authorList>
    </citation>
    <scope>NUCLEOTIDE SEQUENCE [LARGE SCALE GENOMIC DNA]</scope>
    <source>
        <strain evidence="3">UH-Slu-Lm8-n1</strain>
    </source>
</reference>
<name>A0A0D0AWR8_9AGAM</name>
<dbReference type="Proteomes" id="UP000054485">
    <property type="component" value="Unassembled WGS sequence"/>
</dbReference>
<dbReference type="OrthoDB" id="4230923at2759"/>
<dbReference type="InParanoid" id="A0A0D0AWR8"/>
<evidence type="ECO:0000313" key="3">
    <source>
        <dbReference type="Proteomes" id="UP000054485"/>
    </source>
</evidence>
<dbReference type="HOGENOM" id="CLU_1987020_0_0_1"/>
<feature type="compositionally biased region" description="Polar residues" evidence="1">
    <location>
        <begin position="78"/>
        <end position="119"/>
    </location>
</feature>
<proteinExistence type="predicted"/>
<gene>
    <name evidence="2" type="ORF">CY34DRAFT_90340</name>
</gene>
<evidence type="ECO:0000313" key="2">
    <source>
        <dbReference type="EMBL" id="KIK38822.1"/>
    </source>
</evidence>
<protein>
    <submittedName>
        <fullName evidence="2">Uncharacterized protein</fullName>
    </submittedName>
</protein>
<sequence>YGHIARNCSATVDVCGTCSNQHRTTECTSRNMVCINCQSHHHTSWNRTCPDFTRQCELINEKFLENTMPYYLTETSWTHVNQPPRSTPTTYPAPCSTQSPGKRGPSSQPSPSNHATDPTHTIPYPR</sequence>
<feature type="region of interest" description="Disordered" evidence="1">
    <location>
        <begin position="78"/>
        <end position="126"/>
    </location>
</feature>
<reference evidence="2 3" key="1">
    <citation type="submission" date="2014-04" db="EMBL/GenBank/DDBJ databases">
        <authorList>
            <consortium name="DOE Joint Genome Institute"/>
            <person name="Kuo A."/>
            <person name="Ruytinx J."/>
            <person name="Rineau F."/>
            <person name="Colpaert J."/>
            <person name="Kohler A."/>
            <person name="Nagy L.G."/>
            <person name="Floudas D."/>
            <person name="Copeland A."/>
            <person name="Barry K.W."/>
            <person name="Cichocki N."/>
            <person name="Veneault-Fourrey C."/>
            <person name="LaButti K."/>
            <person name="Lindquist E.A."/>
            <person name="Lipzen A."/>
            <person name="Lundell T."/>
            <person name="Morin E."/>
            <person name="Murat C."/>
            <person name="Sun H."/>
            <person name="Tunlid A."/>
            <person name="Henrissat B."/>
            <person name="Grigoriev I.V."/>
            <person name="Hibbett D.S."/>
            <person name="Martin F."/>
            <person name="Nordberg H.P."/>
            <person name="Cantor M.N."/>
            <person name="Hua S.X."/>
        </authorList>
    </citation>
    <scope>NUCLEOTIDE SEQUENCE [LARGE SCALE GENOMIC DNA]</scope>
    <source>
        <strain evidence="2 3">UH-Slu-Lm8-n1</strain>
    </source>
</reference>
<organism evidence="2 3">
    <name type="scientific">Suillus luteus UH-Slu-Lm8-n1</name>
    <dbReference type="NCBI Taxonomy" id="930992"/>
    <lineage>
        <taxon>Eukaryota</taxon>
        <taxon>Fungi</taxon>
        <taxon>Dikarya</taxon>
        <taxon>Basidiomycota</taxon>
        <taxon>Agaricomycotina</taxon>
        <taxon>Agaricomycetes</taxon>
        <taxon>Agaricomycetidae</taxon>
        <taxon>Boletales</taxon>
        <taxon>Suillineae</taxon>
        <taxon>Suillaceae</taxon>
        <taxon>Suillus</taxon>
    </lineage>
</organism>
<evidence type="ECO:0000256" key="1">
    <source>
        <dbReference type="SAM" id="MobiDB-lite"/>
    </source>
</evidence>
<dbReference type="EMBL" id="KN835372">
    <property type="protein sequence ID" value="KIK38822.1"/>
    <property type="molecule type" value="Genomic_DNA"/>
</dbReference>
<keyword evidence="3" id="KW-1185">Reference proteome</keyword>
<accession>A0A0D0AWR8</accession>
<feature type="non-terminal residue" evidence="2">
    <location>
        <position position="1"/>
    </location>
</feature>
<dbReference type="AlphaFoldDB" id="A0A0D0AWR8"/>